<reference evidence="1 2" key="1">
    <citation type="submission" date="2020-08" db="EMBL/GenBank/DDBJ databases">
        <title>Sequencing the genomes of 1000 actinobacteria strains.</title>
        <authorList>
            <person name="Klenk H.-P."/>
        </authorList>
    </citation>
    <scope>NUCLEOTIDE SEQUENCE [LARGE SCALE GENOMIC DNA]</scope>
    <source>
        <strain evidence="1 2">DSM 22826</strain>
    </source>
</reference>
<name>A0A839QEG1_9MICC</name>
<comment type="caution">
    <text evidence="1">The sequence shown here is derived from an EMBL/GenBank/DDBJ whole genome shotgun (WGS) entry which is preliminary data.</text>
</comment>
<dbReference type="EMBL" id="JACHVS010000001">
    <property type="protein sequence ID" value="MBB2994648.1"/>
    <property type="molecule type" value="Genomic_DNA"/>
</dbReference>
<accession>A0A839QEG1</accession>
<protein>
    <submittedName>
        <fullName evidence="1">Uncharacterized protein</fullName>
    </submittedName>
</protein>
<evidence type="ECO:0000313" key="2">
    <source>
        <dbReference type="Proteomes" id="UP000523000"/>
    </source>
</evidence>
<dbReference type="Proteomes" id="UP000523000">
    <property type="component" value="Unassembled WGS sequence"/>
</dbReference>
<keyword evidence="2" id="KW-1185">Reference proteome</keyword>
<dbReference type="AlphaFoldDB" id="A0A839QEG1"/>
<organism evidence="1 2">
    <name type="scientific">Paeniglutamicibacter cryotolerans</name>
    <dbReference type="NCBI Taxonomy" id="670079"/>
    <lineage>
        <taxon>Bacteria</taxon>
        <taxon>Bacillati</taxon>
        <taxon>Actinomycetota</taxon>
        <taxon>Actinomycetes</taxon>
        <taxon>Micrococcales</taxon>
        <taxon>Micrococcaceae</taxon>
        <taxon>Paeniglutamicibacter</taxon>
    </lineage>
</organism>
<gene>
    <name evidence="1" type="ORF">E9229_000839</name>
</gene>
<proteinExistence type="predicted"/>
<evidence type="ECO:0000313" key="1">
    <source>
        <dbReference type="EMBL" id="MBB2994648.1"/>
    </source>
</evidence>
<sequence>MEFRMTPAGRLLRELAMVERTQAASLFTELGSTGDAAVIRFPGGEVTLQLDGTRGQIVQSLRKRGATVRAPFEGEPDTIPGDPGRHEVWCELLDDLGSSSRHLCHLDPRLTGLEVSRGETTAWILVGNGLRTMVYEVKLDGGEMTAAAAVDIAGAFGEGG</sequence>